<feature type="compositionally biased region" description="Polar residues" evidence="1">
    <location>
        <begin position="284"/>
        <end position="294"/>
    </location>
</feature>
<comment type="caution">
    <text evidence="2">The sequence shown here is derived from an EMBL/GenBank/DDBJ whole genome shotgun (WGS) entry which is preliminary data.</text>
</comment>
<dbReference type="Proteomes" id="UP001529510">
    <property type="component" value="Unassembled WGS sequence"/>
</dbReference>
<gene>
    <name evidence="2" type="ORF">M9458_029555</name>
</gene>
<name>A0ABD0PI76_CIRMR</name>
<proteinExistence type="predicted"/>
<evidence type="ECO:0008006" key="4">
    <source>
        <dbReference type="Google" id="ProtNLM"/>
    </source>
</evidence>
<keyword evidence="3" id="KW-1185">Reference proteome</keyword>
<feature type="non-terminal residue" evidence="2">
    <location>
        <position position="331"/>
    </location>
</feature>
<sequence>VTVTHTHWLWTGYEMPERGPCVPLRCPIAGTLVVPLVPLVRFLGDQLALPSPSCWLLRTIRLGYAIHFARRTPKFRGVHFTSVEAADAPVLSAEIATLLVKDAIQPAPPADMKAGSYSPYFIVPMKDGGLRPILDLRVLNWALHRLPFKMLMQKQVCPDRPEGHVLSCFNLTGVLSLLPCVSTEVMEADLVPLREQGICTLNYINDWLILAQSQDQLCEHRDLVLAPQPEKSKLSQTQRISFLGIELDSERAQMVLNCLNTFESRMVVPLKWFQRAYGSYSSGHATSTASTLAPQPSPEVGVAVQHSLGQSDTSLPPDLHPVVKPYASPGR</sequence>
<accession>A0ABD0PI76</accession>
<dbReference type="EMBL" id="JAMKFB020000015">
    <property type="protein sequence ID" value="KAL0173587.1"/>
    <property type="molecule type" value="Genomic_DNA"/>
</dbReference>
<dbReference type="InterPro" id="IPR043502">
    <property type="entry name" value="DNA/RNA_pol_sf"/>
</dbReference>
<reference evidence="2 3" key="1">
    <citation type="submission" date="2024-05" db="EMBL/GenBank/DDBJ databases">
        <title>Genome sequencing and assembly of Indian major carp, Cirrhinus mrigala (Hamilton, 1822).</title>
        <authorList>
            <person name="Mohindra V."/>
            <person name="Chowdhury L.M."/>
            <person name="Lal K."/>
            <person name="Jena J.K."/>
        </authorList>
    </citation>
    <scope>NUCLEOTIDE SEQUENCE [LARGE SCALE GENOMIC DNA]</scope>
    <source>
        <strain evidence="2">CM1030</strain>
        <tissue evidence="2">Blood</tissue>
    </source>
</reference>
<feature type="non-terminal residue" evidence="2">
    <location>
        <position position="1"/>
    </location>
</feature>
<evidence type="ECO:0000256" key="1">
    <source>
        <dbReference type="SAM" id="MobiDB-lite"/>
    </source>
</evidence>
<feature type="region of interest" description="Disordered" evidence="1">
    <location>
        <begin position="284"/>
        <end position="331"/>
    </location>
</feature>
<dbReference type="SUPFAM" id="SSF56672">
    <property type="entry name" value="DNA/RNA polymerases"/>
    <property type="match status" value="1"/>
</dbReference>
<protein>
    <recommendedName>
        <fullName evidence="4">Reverse transcriptase domain-containing protein</fullName>
    </recommendedName>
</protein>
<evidence type="ECO:0000313" key="2">
    <source>
        <dbReference type="EMBL" id="KAL0173587.1"/>
    </source>
</evidence>
<dbReference type="AlphaFoldDB" id="A0ABD0PI76"/>
<evidence type="ECO:0000313" key="3">
    <source>
        <dbReference type="Proteomes" id="UP001529510"/>
    </source>
</evidence>
<organism evidence="2 3">
    <name type="scientific">Cirrhinus mrigala</name>
    <name type="common">Mrigala</name>
    <dbReference type="NCBI Taxonomy" id="683832"/>
    <lineage>
        <taxon>Eukaryota</taxon>
        <taxon>Metazoa</taxon>
        <taxon>Chordata</taxon>
        <taxon>Craniata</taxon>
        <taxon>Vertebrata</taxon>
        <taxon>Euteleostomi</taxon>
        <taxon>Actinopterygii</taxon>
        <taxon>Neopterygii</taxon>
        <taxon>Teleostei</taxon>
        <taxon>Ostariophysi</taxon>
        <taxon>Cypriniformes</taxon>
        <taxon>Cyprinidae</taxon>
        <taxon>Labeoninae</taxon>
        <taxon>Labeonini</taxon>
        <taxon>Cirrhinus</taxon>
    </lineage>
</organism>